<keyword evidence="2" id="KW-1185">Reference proteome</keyword>
<dbReference type="eggNOG" id="ENOG502RPN9">
    <property type="taxonomic scope" value="Eukaryota"/>
</dbReference>
<organism evidence="1 2">
    <name type="scientific">Verticillium dahliae (strain VdLs.17 / ATCC MYA-4575 / FGSC 10137)</name>
    <name type="common">Verticillium wilt</name>
    <dbReference type="NCBI Taxonomy" id="498257"/>
    <lineage>
        <taxon>Eukaryota</taxon>
        <taxon>Fungi</taxon>
        <taxon>Dikarya</taxon>
        <taxon>Ascomycota</taxon>
        <taxon>Pezizomycotina</taxon>
        <taxon>Sordariomycetes</taxon>
        <taxon>Hypocreomycetidae</taxon>
        <taxon>Glomerellales</taxon>
        <taxon>Plectosphaerellaceae</taxon>
        <taxon>Verticillium</taxon>
    </lineage>
</organism>
<name>G2X3N1_VERDV</name>
<dbReference type="RefSeq" id="XP_009652517.1">
    <property type="nucleotide sequence ID" value="XM_009654222.1"/>
</dbReference>
<dbReference type="AlphaFoldDB" id="G2X3N1"/>
<proteinExistence type="predicted"/>
<dbReference type="InParanoid" id="G2X3N1"/>
<dbReference type="HOGENOM" id="CLU_2312998_0_0_1"/>
<dbReference type="Proteomes" id="UP000001611">
    <property type="component" value="Chromosome 3"/>
</dbReference>
<dbReference type="GeneID" id="20706081"/>
<feature type="non-terminal residue" evidence="1">
    <location>
        <position position="100"/>
    </location>
</feature>
<feature type="non-terminal residue" evidence="1">
    <location>
        <position position="1"/>
    </location>
</feature>
<evidence type="ECO:0000313" key="2">
    <source>
        <dbReference type="Proteomes" id="UP000001611"/>
    </source>
</evidence>
<dbReference type="EMBL" id="DS572702">
    <property type="protein sequence ID" value="EGY23180.1"/>
    <property type="molecule type" value="Genomic_DNA"/>
</dbReference>
<evidence type="ECO:0000313" key="1">
    <source>
        <dbReference type="EMBL" id="EGY23180.1"/>
    </source>
</evidence>
<accession>G2X3N1</accession>
<protein>
    <submittedName>
        <fullName evidence="1">Uncharacterized protein</fullName>
    </submittedName>
</protein>
<gene>
    <name evidence="1" type="ORF">VDAG_04618</name>
</gene>
<reference evidence="1 2" key="1">
    <citation type="submission" date="2008-03" db="EMBL/GenBank/DDBJ databases">
        <title>The Genome Sequence of Verticillium dahliae VdLs.17.</title>
        <authorList>
            <consortium name="The Broad Institute Genome Sequencing Platform"/>
            <person name="Ma L.-J.J."/>
            <person name="Klosterman S.J."/>
            <person name="Subbarao K."/>
            <person name="Dobinson K."/>
            <person name="Veronese P."/>
            <person name="Kang S."/>
            <person name="Gold S.E."/>
            <person name="Young S."/>
            <person name="Jaffe D."/>
            <person name="Gnerre S."/>
            <person name="Berlin A."/>
            <person name="Heiman D."/>
            <person name="Hepburn T."/>
            <person name="Sykes S."/>
            <person name="Alvarado L."/>
            <person name="Kodira C.D."/>
            <person name="Lander E."/>
            <person name="Galagan J."/>
            <person name="Nusbaum C."/>
            <person name="Birren B."/>
        </authorList>
    </citation>
    <scope>NUCLEOTIDE SEQUENCE [LARGE SCALE GENOMIC DNA]</scope>
    <source>
        <strain evidence="2">VdLs.17 / ATCC MYA-4575 / FGSC 10137</strain>
    </source>
</reference>
<sequence length="100" mass="11245">MQPPPQSLVPPRTNRPSRAETQAALAAQVDRALQADEHGATLKLHPHSKTMETVVGALPLSPVMDPAWIEAKRRFRTPKPKTPAHTYLGRFRKKLYLNPY</sequence>
<dbReference type="OrthoDB" id="3363286at2759"/>
<dbReference type="KEGG" id="vda:VDAG_04618"/>